<comment type="caution">
    <text evidence="1">The sequence shown here is derived from an EMBL/GenBank/DDBJ whole genome shotgun (WGS) entry which is preliminary data.</text>
</comment>
<keyword evidence="2" id="KW-1185">Reference proteome</keyword>
<sequence length="215" mass="23734">MCSVWKIHYTKQPQCGCVDRGLLSSTVPPFAARFRFISLVLRLLSLVLWAKAHGLQIKYRDSSAMQKRIVASPCGQPKLPVDSKSLSGSADHYLDVCQVNSKLSFLPLFIGVEGLGDISLSSSEVRANSIGTKSIPVMPPTSNVVTKPHWHGHGLKAGLLTLTHASSGVETGKDKQRTPHLDLINRHENELWLSVNEDMARMRPIMRGLTYLKIP</sequence>
<gene>
    <name evidence="1" type="ORF">BDP55DRAFT_758181</name>
</gene>
<evidence type="ECO:0000313" key="2">
    <source>
        <dbReference type="Proteomes" id="UP001224890"/>
    </source>
</evidence>
<dbReference type="GeneID" id="85465324"/>
<proteinExistence type="predicted"/>
<name>A0AAJ0ATF3_9PEZI</name>
<dbReference type="EMBL" id="JAHMHR010000007">
    <property type="protein sequence ID" value="KAK1690044.1"/>
    <property type="molecule type" value="Genomic_DNA"/>
</dbReference>
<reference evidence="1" key="1">
    <citation type="submission" date="2021-06" db="EMBL/GenBank/DDBJ databases">
        <title>Comparative genomics, transcriptomics and evolutionary studies reveal genomic signatures of adaptation to plant cell wall in hemibiotrophic fungi.</title>
        <authorList>
            <consortium name="DOE Joint Genome Institute"/>
            <person name="Baroncelli R."/>
            <person name="Diaz J.F."/>
            <person name="Benocci T."/>
            <person name="Peng M."/>
            <person name="Battaglia E."/>
            <person name="Haridas S."/>
            <person name="Andreopoulos W."/>
            <person name="Labutti K."/>
            <person name="Pangilinan J."/>
            <person name="Floch G.L."/>
            <person name="Makela M.R."/>
            <person name="Henrissat B."/>
            <person name="Grigoriev I.V."/>
            <person name="Crouch J.A."/>
            <person name="De Vries R.P."/>
            <person name="Sukno S.A."/>
            <person name="Thon M.R."/>
        </authorList>
    </citation>
    <scope>NUCLEOTIDE SEQUENCE</scope>
    <source>
        <strain evidence="1">CBS 193.32</strain>
    </source>
</reference>
<organism evidence="1 2">
    <name type="scientific">Colletotrichum godetiae</name>
    <dbReference type="NCBI Taxonomy" id="1209918"/>
    <lineage>
        <taxon>Eukaryota</taxon>
        <taxon>Fungi</taxon>
        <taxon>Dikarya</taxon>
        <taxon>Ascomycota</taxon>
        <taxon>Pezizomycotina</taxon>
        <taxon>Sordariomycetes</taxon>
        <taxon>Hypocreomycetidae</taxon>
        <taxon>Glomerellales</taxon>
        <taxon>Glomerellaceae</taxon>
        <taxon>Colletotrichum</taxon>
        <taxon>Colletotrichum acutatum species complex</taxon>
    </lineage>
</organism>
<evidence type="ECO:0000313" key="1">
    <source>
        <dbReference type="EMBL" id="KAK1690044.1"/>
    </source>
</evidence>
<dbReference type="RefSeq" id="XP_060433739.1">
    <property type="nucleotide sequence ID" value="XM_060580798.1"/>
</dbReference>
<dbReference type="Proteomes" id="UP001224890">
    <property type="component" value="Unassembled WGS sequence"/>
</dbReference>
<dbReference type="AlphaFoldDB" id="A0AAJ0ATF3"/>
<protein>
    <submittedName>
        <fullName evidence="1">Uncharacterized protein</fullName>
    </submittedName>
</protein>
<accession>A0AAJ0ATF3</accession>